<dbReference type="Pfam" id="PF11374">
    <property type="entry name" value="DUF3176"/>
    <property type="match status" value="1"/>
</dbReference>
<dbReference type="STRING" id="341663.Q0D015"/>
<feature type="transmembrane region" description="Helical" evidence="1">
    <location>
        <begin position="152"/>
        <end position="169"/>
    </location>
</feature>
<gene>
    <name evidence="2" type="ORF">ATEG_00719</name>
</gene>
<organism evidence="2 3">
    <name type="scientific">Aspergillus terreus (strain NIH 2624 / FGSC A1156)</name>
    <dbReference type="NCBI Taxonomy" id="341663"/>
    <lineage>
        <taxon>Eukaryota</taxon>
        <taxon>Fungi</taxon>
        <taxon>Dikarya</taxon>
        <taxon>Ascomycota</taxon>
        <taxon>Pezizomycotina</taxon>
        <taxon>Eurotiomycetes</taxon>
        <taxon>Eurotiomycetidae</taxon>
        <taxon>Eurotiales</taxon>
        <taxon>Aspergillaceae</taxon>
        <taxon>Aspergillus</taxon>
        <taxon>Aspergillus subgen. Circumdati</taxon>
    </lineage>
</organism>
<feature type="transmembrane region" description="Helical" evidence="1">
    <location>
        <begin position="515"/>
        <end position="538"/>
    </location>
</feature>
<dbReference type="GeneID" id="4355474"/>
<keyword evidence="1" id="KW-0812">Transmembrane</keyword>
<reference evidence="3" key="1">
    <citation type="submission" date="2005-09" db="EMBL/GenBank/DDBJ databases">
        <title>Annotation of the Aspergillus terreus NIH2624 genome.</title>
        <authorList>
            <person name="Birren B.W."/>
            <person name="Lander E.S."/>
            <person name="Galagan J.E."/>
            <person name="Nusbaum C."/>
            <person name="Devon K."/>
            <person name="Henn M."/>
            <person name="Ma L.-J."/>
            <person name="Jaffe D.B."/>
            <person name="Butler J."/>
            <person name="Alvarez P."/>
            <person name="Gnerre S."/>
            <person name="Grabherr M."/>
            <person name="Kleber M."/>
            <person name="Mauceli E.W."/>
            <person name="Brockman W."/>
            <person name="Rounsley S."/>
            <person name="Young S.K."/>
            <person name="LaButti K."/>
            <person name="Pushparaj V."/>
            <person name="DeCaprio D."/>
            <person name="Crawford M."/>
            <person name="Koehrsen M."/>
            <person name="Engels R."/>
            <person name="Montgomery P."/>
            <person name="Pearson M."/>
            <person name="Howarth C."/>
            <person name="Larson L."/>
            <person name="Luoma S."/>
            <person name="White J."/>
            <person name="Alvarado L."/>
            <person name="Kodira C.D."/>
            <person name="Zeng Q."/>
            <person name="Oleary S."/>
            <person name="Yandava C."/>
            <person name="Denning D.W."/>
            <person name="Nierman W.C."/>
            <person name="Milne T."/>
            <person name="Madden K."/>
        </authorList>
    </citation>
    <scope>NUCLEOTIDE SEQUENCE [LARGE SCALE GENOMIC DNA]</scope>
    <source>
        <strain evidence="3">NIH 2624 / FGSC A1156</strain>
    </source>
</reference>
<dbReference type="AlphaFoldDB" id="Q0D015"/>
<dbReference type="InterPro" id="IPR021514">
    <property type="entry name" value="DUF3176"/>
</dbReference>
<keyword evidence="1" id="KW-1133">Transmembrane helix</keyword>
<protein>
    <submittedName>
        <fullName evidence="2">Uncharacterized protein</fullName>
    </submittedName>
</protein>
<sequence length="625" mass="69740">MATPERPDTAEAEDKRFLFKSHSTNIDRLAAPARSAFSKWNSSILDTWMWEIFSITFSTLCLLAIVGIIRFYDQKKTPSFPHGLTLNAIVSILATCSKSALLCMIGTSVGQLKWLWFSGRKERPLYDLQSFDDATRGPWGSMMVLMRWPHKGHFLISLGALITVVSLAFDPFAQQILRFPVRQAPSASSIATAKQAILPWHPQTTQTEDAVFDVIETGIFSAGFELDPVCPSGNCTWPPFHSAGWCSKCEDVTSEAKLVGCDISSLNTSRRGDQTVPCNITFPDGSWIKSDLQGFWNGTIPGQVLSLPSVQVKAVNDQLNGPYLNQSILGVSSPVSAFVFVELEIYILSTQTSLPDFGEVYHPENYPGRDRELQGSVFLDEAEYEKATSCWKPEHGGSVDVMLTEETWPIASNLWNTDTKFAGCPVTDPFYYCDFVGMYTSQFLYNVSERIWQRTYWSAPDGDSTSSSLHRIRRSDFAYIMENVAASMTRYGQNISNQMAYGTVYETQTYVSVDWAFLALPAVLVSLGIVFLALAIMVNSREALTLWKSSLFPVIYHGLAEMGVDEFATLSSMERKAQEITVKLEVLDTGKRRLMCMKLSADPRINQIRQRVAGGATNLVELMSR</sequence>
<dbReference type="Proteomes" id="UP000007963">
    <property type="component" value="Unassembled WGS sequence"/>
</dbReference>
<dbReference type="EMBL" id="CH476594">
    <property type="protein sequence ID" value="EAU39365.1"/>
    <property type="molecule type" value="Genomic_DNA"/>
</dbReference>
<dbReference type="VEuPathDB" id="FungiDB:ATEG_00719"/>
<dbReference type="RefSeq" id="XP_001210805.1">
    <property type="nucleotide sequence ID" value="XM_001210805.1"/>
</dbReference>
<dbReference type="PANTHER" id="PTHR35394">
    <property type="entry name" value="DUF3176 DOMAIN-CONTAINING PROTEIN"/>
    <property type="match status" value="1"/>
</dbReference>
<dbReference type="OrthoDB" id="5376804at2759"/>
<evidence type="ECO:0000256" key="1">
    <source>
        <dbReference type="SAM" id="Phobius"/>
    </source>
</evidence>
<dbReference type="OMA" id="GNCTWPV"/>
<evidence type="ECO:0000313" key="2">
    <source>
        <dbReference type="EMBL" id="EAU39365.1"/>
    </source>
</evidence>
<keyword evidence="1" id="KW-0472">Membrane</keyword>
<name>Q0D015_ASPTN</name>
<accession>Q0D015</accession>
<proteinExistence type="predicted"/>
<dbReference type="PANTHER" id="PTHR35394:SF5">
    <property type="entry name" value="DUF3176 DOMAIN-CONTAINING PROTEIN"/>
    <property type="match status" value="1"/>
</dbReference>
<evidence type="ECO:0000313" key="3">
    <source>
        <dbReference type="Proteomes" id="UP000007963"/>
    </source>
</evidence>
<dbReference type="HOGENOM" id="CLU_015092_4_0_1"/>
<feature type="transmembrane region" description="Helical" evidence="1">
    <location>
        <begin position="48"/>
        <end position="72"/>
    </location>
</feature>
<dbReference type="eggNOG" id="ENOG502RUIM">
    <property type="taxonomic scope" value="Eukaryota"/>
</dbReference>